<evidence type="ECO:0000313" key="3">
    <source>
        <dbReference type="Proteomes" id="UP000799302"/>
    </source>
</evidence>
<accession>A0A6A6UT04</accession>
<keyword evidence="1" id="KW-0732">Signal</keyword>
<dbReference type="Proteomes" id="UP000799302">
    <property type="component" value="Unassembled WGS sequence"/>
</dbReference>
<gene>
    <name evidence="2" type="ORF">BT63DRAFT_474296</name>
</gene>
<evidence type="ECO:0000313" key="2">
    <source>
        <dbReference type="EMBL" id="KAF2674557.1"/>
    </source>
</evidence>
<sequence>MCFMRRVWLVMTALSNSKSEDNDEVSEYWSLRTMQGTEVEVDVYTMAPPPSTPTVDQAPQTARPHQDSNYIEMEVALLYIGDQFSPMQDEKLFPPHVVVNGGGRSWTPIINMQELQPIDRWFACKEQPFYRGVRKSASRPEDLRQSSFLARI</sequence>
<proteinExistence type="predicted"/>
<feature type="signal peptide" evidence="1">
    <location>
        <begin position="1"/>
        <end position="19"/>
    </location>
</feature>
<reference evidence="2" key="1">
    <citation type="journal article" date="2020" name="Stud. Mycol.">
        <title>101 Dothideomycetes genomes: a test case for predicting lifestyles and emergence of pathogens.</title>
        <authorList>
            <person name="Haridas S."/>
            <person name="Albert R."/>
            <person name="Binder M."/>
            <person name="Bloem J."/>
            <person name="Labutti K."/>
            <person name="Salamov A."/>
            <person name="Andreopoulos B."/>
            <person name="Baker S."/>
            <person name="Barry K."/>
            <person name="Bills G."/>
            <person name="Bluhm B."/>
            <person name="Cannon C."/>
            <person name="Castanera R."/>
            <person name="Culley D."/>
            <person name="Daum C."/>
            <person name="Ezra D."/>
            <person name="Gonzalez J."/>
            <person name="Henrissat B."/>
            <person name="Kuo A."/>
            <person name="Liang C."/>
            <person name="Lipzen A."/>
            <person name="Lutzoni F."/>
            <person name="Magnuson J."/>
            <person name="Mondo S."/>
            <person name="Nolan M."/>
            <person name="Ohm R."/>
            <person name="Pangilinan J."/>
            <person name="Park H.-J."/>
            <person name="Ramirez L."/>
            <person name="Alfaro M."/>
            <person name="Sun H."/>
            <person name="Tritt A."/>
            <person name="Yoshinaga Y."/>
            <person name="Zwiers L.-H."/>
            <person name="Turgeon B."/>
            <person name="Goodwin S."/>
            <person name="Spatafora J."/>
            <person name="Crous P."/>
            <person name="Grigoriev I."/>
        </authorList>
    </citation>
    <scope>NUCLEOTIDE SEQUENCE</scope>
    <source>
        <strain evidence="2">CBS 115976</strain>
    </source>
</reference>
<organism evidence="2 3">
    <name type="scientific">Microthyrium microscopicum</name>
    <dbReference type="NCBI Taxonomy" id="703497"/>
    <lineage>
        <taxon>Eukaryota</taxon>
        <taxon>Fungi</taxon>
        <taxon>Dikarya</taxon>
        <taxon>Ascomycota</taxon>
        <taxon>Pezizomycotina</taxon>
        <taxon>Dothideomycetes</taxon>
        <taxon>Dothideomycetes incertae sedis</taxon>
        <taxon>Microthyriales</taxon>
        <taxon>Microthyriaceae</taxon>
        <taxon>Microthyrium</taxon>
    </lineage>
</organism>
<feature type="chain" id="PRO_5025624275" evidence="1">
    <location>
        <begin position="20"/>
        <end position="152"/>
    </location>
</feature>
<dbReference type="AlphaFoldDB" id="A0A6A6UT04"/>
<protein>
    <submittedName>
        <fullName evidence="2">Uncharacterized protein</fullName>
    </submittedName>
</protein>
<evidence type="ECO:0000256" key="1">
    <source>
        <dbReference type="SAM" id="SignalP"/>
    </source>
</evidence>
<dbReference type="EMBL" id="MU004230">
    <property type="protein sequence ID" value="KAF2674557.1"/>
    <property type="molecule type" value="Genomic_DNA"/>
</dbReference>
<name>A0A6A6UT04_9PEZI</name>
<keyword evidence="3" id="KW-1185">Reference proteome</keyword>